<dbReference type="CDD" id="cd00161">
    <property type="entry name" value="beta-trefoil_Ricin-like"/>
    <property type="match status" value="1"/>
</dbReference>
<gene>
    <name evidence="4" type="ORF">RM479_18405</name>
</gene>
<evidence type="ECO:0000256" key="2">
    <source>
        <dbReference type="SAM" id="Phobius"/>
    </source>
</evidence>
<protein>
    <submittedName>
        <fullName evidence="4">RICIN domain-containing protein</fullName>
    </submittedName>
</protein>
<dbReference type="SUPFAM" id="SSF50370">
    <property type="entry name" value="Ricin B-like lectins"/>
    <property type="match status" value="1"/>
</dbReference>
<evidence type="ECO:0000259" key="3">
    <source>
        <dbReference type="SMART" id="SM00458"/>
    </source>
</evidence>
<dbReference type="Pfam" id="PF14200">
    <property type="entry name" value="RicinB_lectin_2"/>
    <property type="match status" value="2"/>
</dbReference>
<dbReference type="InterPro" id="IPR000772">
    <property type="entry name" value="Ricin_B_lectin"/>
</dbReference>
<dbReference type="Gene3D" id="2.80.10.50">
    <property type="match status" value="2"/>
</dbReference>
<proteinExistence type="predicted"/>
<evidence type="ECO:0000313" key="4">
    <source>
        <dbReference type="EMBL" id="MDT0330393.1"/>
    </source>
</evidence>
<evidence type="ECO:0000313" key="5">
    <source>
        <dbReference type="Proteomes" id="UP001183390"/>
    </source>
</evidence>
<keyword evidence="5" id="KW-1185">Reference proteome</keyword>
<dbReference type="Proteomes" id="UP001183390">
    <property type="component" value="Unassembled WGS sequence"/>
</dbReference>
<keyword evidence="2" id="KW-0472">Membrane</keyword>
<dbReference type="SMART" id="SM00458">
    <property type="entry name" value="RICIN"/>
    <property type="match status" value="1"/>
</dbReference>
<sequence length="233" mass="24432">MSRSRRRAAPQPATERYVPQWPVLAGAVALILVAAITGYIGGLFVADQAEADTGGGVITVSGVLVEPPDAPEDEPEPSPEASEEPTHPAGIDPEVVYVLQNVHGDRVMDVAQAATHNGAPVHLWDRHDQGNQQWRFVPLDDGFYEIEGIGSGKVLEVSNVADEPPTATLLTPTGAANQHWTVVDVGGGVIRLINRATGNALEGQGGAPDNGTAVVQAADGGHAFQQWRLIPLG</sequence>
<dbReference type="EMBL" id="JAVREP010000012">
    <property type="protein sequence ID" value="MDT0330393.1"/>
    <property type="molecule type" value="Genomic_DNA"/>
</dbReference>
<dbReference type="RefSeq" id="WP_311512957.1">
    <property type="nucleotide sequence ID" value="NZ_JAVREP010000012.1"/>
</dbReference>
<dbReference type="PROSITE" id="PS50231">
    <property type="entry name" value="RICIN_B_LECTIN"/>
    <property type="match status" value="1"/>
</dbReference>
<comment type="caution">
    <text evidence="4">The sequence shown here is derived from an EMBL/GenBank/DDBJ whole genome shotgun (WGS) entry which is preliminary data.</text>
</comment>
<name>A0ABU2MCH5_9ACTN</name>
<keyword evidence="2" id="KW-1133">Transmembrane helix</keyword>
<accession>A0ABU2MCH5</accession>
<organism evidence="4 5">
    <name type="scientific">Nocardiopsis lambiniae</name>
    <dbReference type="NCBI Taxonomy" id="3075539"/>
    <lineage>
        <taxon>Bacteria</taxon>
        <taxon>Bacillati</taxon>
        <taxon>Actinomycetota</taxon>
        <taxon>Actinomycetes</taxon>
        <taxon>Streptosporangiales</taxon>
        <taxon>Nocardiopsidaceae</taxon>
        <taxon>Nocardiopsis</taxon>
    </lineage>
</organism>
<keyword evidence="2" id="KW-0812">Transmembrane</keyword>
<feature type="transmembrane region" description="Helical" evidence="2">
    <location>
        <begin position="21"/>
        <end position="45"/>
    </location>
</feature>
<reference evidence="5" key="1">
    <citation type="submission" date="2023-07" db="EMBL/GenBank/DDBJ databases">
        <title>30 novel species of actinomycetes from the DSMZ collection.</title>
        <authorList>
            <person name="Nouioui I."/>
        </authorList>
    </citation>
    <scope>NUCLEOTIDE SEQUENCE [LARGE SCALE GENOMIC DNA]</scope>
    <source>
        <strain evidence="5">DSM 44743</strain>
    </source>
</reference>
<feature type="domain" description="Ricin B lectin" evidence="3">
    <location>
        <begin position="94"/>
        <end position="230"/>
    </location>
</feature>
<feature type="compositionally biased region" description="Acidic residues" evidence="1">
    <location>
        <begin position="69"/>
        <end position="83"/>
    </location>
</feature>
<evidence type="ECO:0000256" key="1">
    <source>
        <dbReference type="SAM" id="MobiDB-lite"/>
    </source>
</evidence>
<dbReference type="InterPro" id="IPR035992">
    <property type="entry name" value="Ricin_B-like_lectins"/>
</dbReference>
<feature type="region of interest" description="Disordered" evidence="1">
    <location>
        <begin position="61"/>
        <end position="91"/>
    </location>
</feature>